<accession>X6LDQ5</accession>
<proteinExistence type="predicted"/>
<organism evidence="2 3">
    <name type="scientific">Reticulomyxa filosa</name>
    <dbReference type="NCBI Taxonomy" id="46433"/>
    <lineage>
        <taxon>Eukaryota</taxon>
        <taxon>Sar</taxon>
        <taxon>Rhizaria</taxon>
        <taxon>Retaria</taxon>
        <taxon>Foraminifera</taxon>
        <taxon>Monothalamids</taxon>
        <taxon>Reticulomyxidae</taxon>
        <taxon>Reticulomyxa</taxon>
    </lineage>
</organism>
<dbReference type="Proteomes" id="UP000023152">
    <property type="component" value="Unassembled WGS sequence"/>
</dbReference>
<evidence type="ECO:0000313" key="2">
    <source>
        <dbReference type="EMBL" id="ETN99261.1"/>
    </source>
</evidence>
<evidence type="ECO:0000256" key="1">
    <source>
        <dbReference type="SAM" id="MobiDB-lite"/>
    </source>
</evidence>
<feature type="non-terminal residue" evidence="2">
    <location>
        <position position="1"/>
    </location>
</feature>
<dbReference type="AlphaFoldDB" id="X6LDQ5"/>
<gene>
    <name evidence="2" type="ORF">RFI_38220</name>
</gene>
<evidence type="ECO:0000313" key="3">
    <source>
        <dbReference type="Proteomes" id="UP000023152"/>
    </source>
</evidence>
<sequence>GGKKLGLGLSMLTIPCLPSGQERNGGKYPCTNNAASGNFQFVVNSRNGNTIHGSNNSNGNGNRNGNISNNNNYNNNNNNSNSNNNGNNNNSANNNSGNPSSINHNNANSANNVSHATNGHSLRWQSSSVCWTGCNSGSDSDSKAKNFVYLYPNYAAHFPKKKQRCLDSMDLLLAGAAW</sequence>
<name>X6LDQ5_RETFI</name>
<feature type="non-terminal residue" evidence="2">
    <location>
        <position position="178"/>
    </location>
</feature>
<comment type="caution">
    <text evidence="2">The sequence shown here is derived from an EMBL/GenBank/DDBJ whole genome shotgun (WGS) entry which is preliminary data.</text>
</comment>
<feature type="compositionally biased region" description="Low complexity" evidence="1">
    <location>
        <begin position="47"/>
        <end position="117"/>
    </location>
</feature>
<reference evidence="2 3" key="1">
    <citation type="journal article" date="2013" name="Curr. Biol.">
        <title>The Genome of the Foraminiferan Reticulomyxa filosa.</title>
        <authorList>
            <person name="Glockner G."/>
            <person name="Hulsmann N."/>
            <person name="Schleicher M."/>
            <person name="Noegel A.A."/>
            <person name="Eichinger L."/>
            <person name="Gallinger C."/>
            <person name="Pawlowski J."/>
            <person name="Sierra R."/>
            <person name="Euteneuer U."/>
            <person name="Pillet L."/>
            <person name="Moustafa A."/>
            <person name="Platzer M."/>
            <person name="Groth M."/>
            <person name="Szafranski K."/>
            <person name="Schliwa M."/>
        </authorList>
    </citation>
    <scope>NUCLEOTIDE SEQUENCE [LARGE SCALE GENOMIC DNA]</scope>
</reference>
<dbReference type="EMBL" id="ASPP01044466">
    <property type="protein sequence ID" value="ETN99261.1"/>
    <property type="molecule type" value="Genomic_DNA"/>
</dbReference>
<feature type="region of interest" description="Disordered" evidence="1">
    <location>
        <begin position="46"/>
        <end position="117"/>
    </location>
</feature>
<keyword evidence="3" id="KW-1185">Reference proteome</keyword>
<protein>
    <submittedName>
        <fullName evidence="2">Uncharacterized protein</fullName>
    </submittedName>
</protein>